<organism evidence="2 3">
    <name type="scientific">Riccia sorocarpa</name>
    <dbReference type="NCBI Taxonomy" id="122646"/>
    <lineage>
        <taxon>Eukaryota</taxon>
        <taxon>Viridiplantae</taxon>
        <taxon>Streptophyta</taxon>
        <taxon>Embryophyta</taxon>
        <taxon>Marchantiophyta</taxon>
        <taxon>Marchantiopsida</taxon>
        <taxon>Marchantiidae</taxon>
        <taxon>Marchantiales</taxon>
        <taxon>Ricciaceae</taxon>
        <taxon>Riccia</taxon>
    </lineage>
</organism>
<proteinExistence type="predicted"/>
<dbReference type="AlphaFoldDB" id="A0ABD3HCT8"/>
<evidence type="ECO:0000313" key="2">
    <source>
        <dbReference type="EMBL" id="KAL3687866.1"/>
    </source>
</evidence>
<dbReference type="Proteomes" id="UP001633002">
    <property type="component" value="Unassembled WGS sequence"/>
</dbReference>
<keyword evidence="3" id="KW-1185">Reference proteome</keyword>
<name>A0ABD3HCT8_9MARC</name>
<evidence type="ECO:0000313" key="3">
    <source>
        <dbReference type="Proteomes" id="UP001633002"/>
    </source>
</evidence>
<reference evidence="2 3" key="1">
    <citation type="submission" date="2024-09" db="EMBL/GenBank/DDBJ databases">
        <title>Chromosome-scale assembly of Riccia sorocarpa.</title>
        <authorList>
            <person name="Paukszto L."/>
        </authorList>
    </citation>
    <scope>NUCLEOTIDE SEQUENCE [LARGE SCALE GENOMIC DNA]</scope>
    <source>
        <strain evidence="2">LP-2024</strain>
        <tissue evidence="2">Aerial parts of the thallus</tissue>
    </source>
</reference>
<dbReference type="EMBL" id="JBJQOH010000004">
    <property type="protein sequence ID" value="KAL3687866.1"/>
    <property type="molecule type" value="Genomic_DNA"/>
</dbReference>
<comment type="caution">
    <text evidence="2">The sequence shown here is derived from an EMBL/GenBank/DDBJ whole genome shotgun (WGS) entry which is preliminary data.</text>
</comment>
<evidence type="ECO:0008006" key="4">
    <source>
        <dbReference type="Google" id="ProtNLM"/>
    </source>
</evidence>
<evidence type="ECO:0000256" key="1">
    <source>
        <dbReference type="SAM" id="MobiDB-lite"/>
    </source>
</evidence>
<gene>
    <name evidence="2" type="ORF">R1sor_014175</name>
</gene>
<protein>
    <recommendedName>
        <fullName evidence="4">Integrase</fullName>
    </recommendedName>
</protein>
<feature type="region of interest" description="Disordered" evidence="1">
    <location>
        <begin position="487"/>
        <end position="514"/>
    </location>
</feature>
<accession>A0ABD3HCT8</accession>
<sequence>MWGVNSDGRAKIPLIAWDGITKPYKEGGLQYKPFAVSADALKLRYMTRLLDGDRSKWAQMLQFFLRTGMRSQTSRREYQSWTEEEGLLLLPRIPTGSSPTTRHLIRAWEKVRIHLRLVQSNLSLPGTLTLNQIQILLHRYGGGCPFNDRIVMPVLKALRFHTLADIQSPSGRWKPPVGGGTHSQDPPHAGAGYRLWRISSLLADDGNPLWAEALTHRIPLTLEQATDLNRFQLWLSKVSLGPHTLQASPIWQWEQSDGTWRGWTRPLKFWSQLLLKPKDPDDFSARWENTPGSRAQQMRVSQGPCRWCNIARETIIHMFWEIPAVKQTWDEMRRRTWEANSPFRIRHSLLETIDEALLSKRESGALINIIAATIQTLWLDRNSMVFRNQRRRTPLILILYKAREEIEGSFSSSIRENTWNRGIKSLGEINRIFHTFHQTPLTIQLLDLSLNTLKDQGESVSYEAINIARENNHPEWLSPLLIESSQLPEDPPEMLGSASPSRRSNQEERSIDDSGAIANLSFLSIRTNGSTSPG</sequence>